<dbReference type="AlphaFoldDB" id="A0A5J5A6X1"/>
<protein>
    <recommendedName>
        <fullName evidence="8">Reverse transcriptase RNase H-like domain-containing protein</fullName>
    </recommendedName>
</protein>
<evidence type="ECO:0000256" key="4">
    <source>
        <dbReference type="ARBA" id="ARBA00022759"/>
    </source>
</evidence>
<reference evidence="9 10" key="1">
    <citation type="submission" date="2019-09" db="EMBL/GenBank/DDBJ databases">
        <title>A chromosome-level genome assembly of the Chinese tupelo Nyssa sinensis.</title>
        <authorList>
            <person name="Yang X."/>
            <person name="Kang M."/>
            <person name="Yang Y."/>
            <person name="Xiong H."/>
            <person name="Wang M."/>
            <person name="Zhang Z."/>
            <person name="Wang Z."/>
            <person name="Wu H."/>
            <person name="Ma T."/>
            <person name="Liu J."/>
            <person name="Xi Z."/>
        </authorList>
    </citation>
    <scope>NUCLEOTIDE SEQUENCE [LARGE SCALE GENOMIC DNA]</scope>
    <source>
        <strain evidence="9">J267</strain>
        <tissue evidence="9">Leaf</tissue>
    </source>
</reference>
<keyword evidence="10" id="KW-1185">Reference proteome</keyword>
<dbReference type="GO" id="GO:0004190">
    <property type="term" value="F:aspartic-type endopeptidase activity"/>
    <property type="evidence" value="ECO:0007669"/>
    <property type="project" value="InterPro"/>
</dbReference>
<feature type="region of interest" description="Disordered" evidence="7">
    <location>
        <begin position="1"/>
        <end position="43"/>
    </location>
</feature>
<dbReference type="OrthoDB" id="1727728at2759"/>
<dbReference type="PROSITE" id="PS00141">
    <property type="entry name" value="ASP_PROTEASE"/>
    <property type="match status" value="1"/>
</dbReference>
<dbReference type="CDD" id="cd00303">
    <property type="entry name" value="retropepsin_like"/>
    <property type="match status" value="1"/>
</dbReference>
<dbReference type="Gene3D" id="2.40.70.10">
    <property type="entry name" value="Acid Proteases"/>
    <property type="match status" value="1"/>
</dbReference>
<name>A0A5J5A6X1_9ASTE</name>
<keyword evidence="3" id="KW-0540">Nuclease</keyword>
<evidence type="ECO:0000256" key="3">
    <source>
        <dbReference type="ARBA" id="ARBA00022722"/>
    </source>
</evidence>
<dbReference type="InterPro" id="IPR041373">
    <property type="entry name" value="RT_RNaseH"/>
</dbReference>
<accession>A0A5J5A6X1</accession>
<keyword evidence="5" id="KW-0378">Hydrolase</keyword>
<keyword evidence="6" id="KW-0695">RNA-directed DNA polymerase</keyword>
<evidence type="ECO:0000256" key="6">
    <source>
        <dbReference type="ARBA" id="ARBA00022918"/>
    </source>
</evidence>
<keyword evidence="1" id="KW-0808">Transferase</keyword>
<dbReference type="PANTHER" id="PTHR15503:SF22">
    <property type="entry name" value="TRANSPOSON TY3-I GAG POLYPROTEIN"/>
    <property type="match status" value="1"/>
</dbReference>
<dbReference type="EMBL" id="CM018046">
    <property type="protein sequence ID" value="KAA8525944.1"/>
    <property type="molecule type" value="Genomic_DNA"/>
</dbReference>
<dbReference type="InterPro" id="IPR001969">
    <property type="entry name" value="Aspartic_peptidase_AS"/>
</dbReference>
<feature type="compositionally biased region" description="Basic and acidic residues" evidence="7">
    <location>
        <begin position="1"/>
        <end position="19"/>
    </location>
</feature>
<dbReference type="GO" id="GO:0003964">
    <property type="term" value="F:RNA-directed DNA polymerase activity"/>
    <property type="evidence" value="ECO:0007669"/>
    <property type="project" value="UniProtKB-KW"/>
</dbReference>
<feature type="domain" description="Reverse transcriptase RNase H-like" evidence="8">
    <location>
        <begin position="264"/>
        <end position="321"/>
    </location>
</feature>
<dbReference type="PANTHER" id="PTHR15503">
    <property type="entry name" value="LDOC1 RELATED"/>
    <property type="match status" value="1"/>
</dbReference>
<proteinExistence type="predicted"/>
<keyword evidence="4" id="KW-0255">Endonuclease</keyword>
<dbReference type="InterPro" id="IPR021109">
    <property type="entry name" value="Peptidase_aspartic_dom_sf"/>
</dbReference>
<keyword evidence="2" id="KW-0548">Nucleotidyltransferase</keyword>
<evidence type="ECO:0000259" key="8">
    <source>
        <dbReference type="Pfam" id="PF17917"/>
    </source>
</evidence>
<evidence type="ECO:0000256" key="1">
    <source>
        <dbReference type="ARBA" id="ARBA00022679"/>
    </source>
</evidence>
<dbReference type="GO" id="GO:0004519">
    <property type="term" value="F:endonuclease activity"/>
    <property type="evidence" value="ECO:0007669"/>
    <property type="project" value="UniProtKB-KW"/>
</dbReference>
<evidence type="ECO:0000313" key="9">
    <source>
        <dbReference type="EMBL" id="KAA8525944.1"/>
    </source>
</evidence>
<feature type="region of interest" description="Disordered" evidence="7">
    <location>
        <begin position="90"/>
        <end position="109"/>
    </location>
</feature>
<dbReference type="Pfam" id="PF17917">
    <property type="entry name" value="RT_RNaseH"/>
    <property type="match status" value="1"/>
</dbReference>
<dbReference type="InterPro" id="IPR043502">
    <property type="entry name" value="DNA/RNA_pol_sf"/>
</dbReference>
<evidence type="ECO:0000256" key="7">
    <source>
        <dbReference type="SAM" id="MobiDB-lite"/>
    </source>
</evidence>
<gene>
    <name evidence="9" type="ORF">F0562_007956</name>
</gene>
<feature type="compositionally biased region" description="Low complexity" evidence="7">
    <location>
        <begin position="30"/>
        <end position="43"/>
    </location>
</feature>
<dbReference type="SUPFAM" id="SSF56672">
    <property type="entry name" value="DNA/RNA polymerases"/>
    <property type="match status" value="2"/>
</dbReference>
<dbReference type="Gene3D" id="3.10.10.10">
    <property type="entry name" value="HIV Type 1 Reverse Transcriptase, subunit A, domain 1"/>
    <property type="match status" value="1"/>
</dbReference>
<organism evidence="9 10">
    <name type="scientific">Nyssa sinensis</name>
    <dbReference type="NCBI Taxonomy" id="561372"/>
    <lineage>
        <taxon>Eukaryota</taxon>
        <taxon>Viridiplantae</taxon>
        <taxon>Streptophyta</taxon>
        <taxon>Embryophyta</taxon>
        <taxon>Tracheophyta</taxon>
        <taxon>Spermatophyta</taxon>
        <taxon>Magnoliopsida</taxon>
        <taxon>eudicotyledons</taxon>
        <taxon>Gunneridae</taxon>
        <taxon>Pentapetalae</taxon>
        <taxon>asterids</taxon>
        <taxon>Cornales</taxon>
        <taxon>Nyssaceae</taxon>
        <taxon>Nyssa</taxon>
    </lineage>
</organism>
<evidence type="ECO:0000256" key="5">
    <source>
        <dbReference type="ARBA" id="ARBA00022801"/>
    </source>
</evidence>
<sequence>MQEDRMNRAKPFFRGEKSRFTSRTQSEGASSSTITKPTPTLPPVKKISWEEIQKRREKGLCFSCNERFTPGHLCAIKQLFVFDAEGGGNKDWTRDNPATEETDEDTGDSDLQISLHALVGYTGPRTMRVAGRIGCRRVPVLIDSGSTHNFIDQRLARHLALSVTLIDQFWVTVANGEKLSCKEKHEEAQPESHSSVADEIQAILDDLSTVLEVPTSLPPSREFDLHIQLKAGPDSINVRPYKYAHFQKNELEPQITEMLESGLIRLNASGTGIGVVLAQQGRPLAYMSKAIGPKKQGWSVYSKEMLAVMEAIRLWRPYLLG</sequence>
<evidence type="ECO:0000313" key="10">
    <source>
        <dbReference type="Proteomes" id="UP000325577"/>
    </source>
</evidence>
<feature type="compositionally biased region" description="Acidic residues" evidence="7">
    <location>
        <begin position="98"/>
        <end position="108"/>
    </location>
</feature>
<evidence type="ECO:0000256" key="2">
    <source>
        <dbReference type="ARBA" id="ARBA00022695"/>
    </source>
</evidence>
<dbReference type="GO" id="GO:0006508">
    <property type="term" value="P:proteolysis"/>
    <property type="evidence" value="ECO:0007669"/>
    <property type="project" value="InterPro"/>
</dbReference>
<dbReference type="Proteomes" id="UP000325577">
    <property type="component" value="Linkage Group LG3"/>
</dbReference>
<dbReference type="InterPro" id="IPR032567">
    <property type="entry name" value="RTL1-rel"/>
</dbReference>